<feature type="domain" description="NACHT" evidence="5">
    <location>
        <begin position="179"/>
        <end position="265"/>
    </location>
</feature>
<dbReference type="Pfam" id="PF00400">
    <property type="entry name" value="WD40"/>
    <property type="match status" value="7"/>
</dbReference>
<dbReference type="InterPro" id="IPR019775">
    <property type="entry name" value="WD40_repeat_CS"/>
</dbReference>
<dbReference type="InterPro" id="IPR001646">
    <property type="entry name" value="5peptide_repeat"/>
</dbReference>
<dbReference type="InterPro" id="IPR015943">
    <property type="entry name" value="WD40/YVTN_repeat-like_dom_sf"/>
</dbReference>
<dbReference type="PANTHER" id="PTHR44019">
    <property type="entry name" value="WD REPEAT-CONTAINING PROTEIN 55"/>
    <property type="match status" value="1"/>
</dbReference>
<reference evidence="7 8" key="2">
    <citation type="submission" date="2024-07" db="EMBL/GenBank/DDBJ databases">
        <authorList>
            <person name="Akdeniz Z."/>
        </authorList>
    </citation>
    <scope>NUCLEOTIDE SEQUENCE [LARGE SCALE GENOMIC DNA]</scope>
</reference>
<dbReference type="InterPro" id="IPR001680">
    <property type="entry name" value="WD40_rpt"/>
</dbReference>
<dbReference type="SUPFAM" id="SSF141571">
    <property type="entry name" value="Pentapeptide repeat-like"/>
    <property type="match status" value="1"/>
</dbReference>
<dbReference type="Gene3D" id="2.160.20.80">
    <property type="entry name" value="E3 ubiquitin-protein ligase SopA"/>
    <property type="match status" value="1"/>
</dbReference>
<dbReference type="PROSITE" id="PS50082">
    <property type="entry name" value="WD_REPEATS_2"/>
    <property type="match status" value="4"/>
</dbReference>
<feature type="repeat" description="WD" evidence="3">
    <location>
        <begin position="790"/>
        <end position="831"/>
    </location>
</feature>
<dbReference type="SMART" id="SM00320">
    <property type="entry name" value="WD40"/>
    <property type="match status" value="9"/>
</dbReference>
<gene>
    <name evidence="6" type="ORF">HINF_LOCUS10929</name>
    <name evidence="7" type="ORF">HINF_LOCUS6196</name>
</gene>
<evidence type="ECO:0000259" key="5">
    <source>
        <dbReference type="Pfam" id="PF05729"/>
    </source>
</evidence>
<feature type="repeat" description="WD" evidence="3">
    <location>
        <begin position="707"/>
        <end position="739"/>
    </location>
</feature>
<evidence type="ECO:0000256" key="2">
    <source>
        <dbReference type="ARBA" id="ARBA00022737"/>
    </source>
</evidence>
<dbReference type="EMBL" id="CATOUU010000279">
    <property type="protein sequence ID" value="CAI9923284.1"/>
    <property type="molecule type" value="Genomic_DNA"/>
</dbReference>
<dbReference type="Gene3D" id="2.130.10.10">
    <property type="entry name" value="YVTN repeat-like/Quinoprotein amine dehydrogenase"/>
    <property type="match status" value="3"/>
</dbReference>
<feature type="coiled-coil region" evidence="4">
    <location>
        <begin position="76"/>
        <end position="103"/>
    </location>
</feature>
<dbReference type="PANTHER" id="PTHR44019:SF8">
    <property type="entry name" value="POC1 CENTRIOLAR PROTEIN HOMOLOG"/>
    <property type="match status" value="1"/>
</dbReference>
<dbReference type="InterPro" id="IPR050505">
    <property type="entry name" value="WDR55/POC1"/>
</dbReference>
<organism evidence="6">
    <name type="scientific">Hexamita inflata</name>
    <dbReference type="NCBI Taxonomy" id="28002"/>
    <lineage>
        <taxon>Eukaryota</taxon>
        <taxon>Metamonada</taxon>
        <taxon>Diplomonadida</taxon>
        <taxon>Hexamitidae</taxon>
        <taxon>Hexamitinae</taxon>
        <taxon>Hexamita</taxon>
    </lineage>
</organism>
<evidence type="ECO:0000256" key="3">
    <source>
        <dbReference type="PROSITE-ProRule" id="PRU00221"/>
    </source>
</evidence>
<dbReference type="PROSITE" id="PS50294">
    <property type="entry name" value="WD_REPEATS_REGION"/>
    <property type="match status" value="3"/>
</dbReference>
<evidence type="ECO:0000313" key="7">
    <source>
        <dbReference type="EMBL" id="CAL5980485.1"/>
    </source>
</evidence>
<dbReference type="AlphaFoldDB" id="A0AA86NPD0"/>
<reference evidence="6" key="1">
    <citation type="submission" date="2023-06" db="EMBL/GenBank/DDBJ databases">
        <authorList>
            <person name="Kurt Z."/>
        </authorList>
    </citation>
    <scope>NUCLEOTIDE SEQUENCE</scope>
</reference>
<name>A0AA86NPD0_9EUKA</name>
<dbReference type="Gene3D" id="3.40.50.300">
    <property type="entry name" value="P-loop containing nucleotide triphosphate hydrolases"/>
    <property type="match status" value="1"/>
</dbReference>
<feature type="repeat" description="WD" evidence="3">
    <location>
        <begin position="833"/>
        <end position="874"/>
    </location>
</feature>
<protein>
    <submittedName>
        <fullName evidence="6">Pentapeptide repeats-containing protein</fullName>
    </submittedName>
    <submittedName>
        <fullName evidence="7">Pentapeptide_repeats-containing protein</fullName>
    </submittedName>
</protein>
<keyword evidence="1 3" id="KW-0853">WD repeat</keyword>
<dbReference type="InterPro" id="IPR007111">
    <property type="entry name" value="NACHT_NTPase"/>
</dbReference>
<feature type="repeat" description="WD" evidence="3">
    <location>
        <begin position="875"/>
        <end position="908"/>
    </location>
</feature>
<dbReference type="Pfam" id="PF00805">
    <property type="entry name" value="Pentapeptide"/>
    <property type="match status" value="1"/>
</dbReference>
<comment type="caution">
    <text evidence="6">The sequence shown here is derived from an EMBL/GenBank/DDBJ whole genome shotgun (WGS) entry which is preliminary data.</text>
</comment>
<keyword evidence="8" id="KW-1185">Reference proteome</keyword>
<keyword evidence="4" id="KW-0175">Coiled coil</keyword>
<dbReference type="SUPFAM" id="SSF50978">
    <property type="entry name" value="WD40 repeat-like"/>
    <property type="match status" value="2"/>
</dbReference>
<dbReference type="CDD" id="cd00200">
    <property type="entry name" value="WD40"/>
    <property type="match status" value="2"/>
</dbReference>
<evidence type="ECO:0000313" key="6">
    <source>
        <dbReference type="EMBL" id="CAI9923284.1"/>
    </source>
</evidence>
<dbReference type="InterPro" id="IPR020472">
    <property type="entry name" value="WD40_PAC1"/>
</dbReference>
<sequence>MIILESNAKVIKILKNIDYIKQNKEGLKDAFNKTESEQLKMINNWNTQLNEVLNQDLQNNKFEQIKLYTQNLEYLKDNIGIEIQQLQIEMKKIENISTLLDNNQKTINLIDSKIQRSIIEITKEIRKYQQQYNQDYTQSLAMYIPQKGVKKFSDIQNQQKYIDVDKQVKNFIENEESTVMLIQGAAGTGKTIFCHWLIQNLLKTEKYIPIYISLSQTENYLTNLVGESLSNMKINDNEHQQLINLQQQIILIIDGYDEIGCQKNLYNTNNLQQYNCKMIITCRSSYVLNNPTYFKLFAPKNQTQNYCELIIVMFTENQIWEYLQRHINNIKLIKENIWNDWQLYKQWITNIPGLIELVQNPFILNMIVEVLPIMVESKQYENINQKLLSLDIYEKFIYNWFNNEENKIIVSNNMISIPNIRDMFDEVSTKLAIMMFNDGISSIKYDKYHQNKWTKYLDPNDINKSTVLRGVPLQNSNLYYCYVHKTILEYFIMKGGINNILTSNYVDINIKLITDEGLIKFYTEYLQKHPDMNQLLLQIVIQSKTNNDMQVAAANAITILNFANFNFNGMDLSGINIPFANLQSCLMDSVNLSNSNLNNVNFENSWLRNSNFTNSDMSNVIFGEMKYIDAEYDIYCMVANQDMKILVTANEFVDIWHSETQQLKFRLKNHTSTVNALDINSNQNMIATASNQINIFDAETGQTIIELNYEQQRIITIAFSASGRYIASGCEDQCIRIYDFLLKKELIIINEVHSAINKICFSCDEQYIASCGREPDIKIWNLQGQLIHTLTGHTDFVWAVQFSPNSKYLASVDRIGQLIIWDAQTFQQVKSVLNAHSQQISDVQFCVNGEYLATCSFDTTVKIWNIQNLEVIKKFQGHSSLVRCVQFINETTLVSGGRDNQIKYWDLQYISFKSLSKYQYIDKKYNCLISNIEETIVASGDDNSTITLWDIHSGKNILMLKNEQTETIQAIQFSYDGKYIAGASESQIFVWDIDQKIIKFFKNTQCGVIYAISFNLDNTLIAVGGLNKIVYVYNLVSGQIEITLNGMKTPVYQIQFVKHNEQLVLLVNEMQYQFCFDMKGQLLSKTVNNIRQDPYNIYLDKIQQQAYIYENKSIIMKNYESNKIIWVQGVHSINIHGIQPGNFLSANNLALITQQK</sequence>
<evidence type="ECO:0000313" key="8">
    <source>
        <dbReference type="Proteomes" id="UP001642409"/>
    </source>
</evidence>
<dbReference type="EMBL" id="CAXDID020000012">
    <property type="protein sequence ID" value="CAL5980485.1"/>
    <property type="molecule type" value="Genomic_DNA"/>
</dbReference>
<accession>A0AA86NPD0</accession>
<dbReference type="Pfam" id="PF05729">
    <property type="entry name" value="NACHT"/>
    <property type="match status" value="1"/>
</dbReference>
<dbReference type="InterPro" id="IPR036322">
    <property type="entry name" value="WD40_repeat_dom_sf"/>
</dbReference>
<proteinExistence type="predicted"/>
<evidence type="ECO:0000256" key="4">
    <source>
        <dbReference type="SAM" id="Coils"/>
    </source>
</evidence>
<dbReference type="InterPro" id="IPR027417">
    <property type="entry name" value="P-loop_NTPase"/>
</dbReference>
<evidence type="ECO:0000256" key="1">
    <source>
        <dbReference type="ARBA" id="ARBA00022574"/>
    </source>
</evidence>
<keyword evidence="2" id="KW-0677">Repeat</keyword>
<dbReference type="PROSITE" id="PS00678">
    <property type="entry name" value="WD_REPEATS_1"/>
    <property type="match status" value="1"/>
</dbReference>
<dbReference type="Proteomes" id="UP001642409">
    <property type="component" value="Unassembled WGS sequence"/>
</dbReference>
<dbReference type="SUPFAM" id="SSF52540">
    <property type="entry name" value="P-loop containing nucleoside triphosphate hydrolases"/>
    <property type="match status" value="1"/>
</dbReference>
<dbReference type="PRINTS" id="PR00320">
    <property type="entry name" value="GPROTEINBRPT"/>
</dbReference>